<dbReference type="EMBL" id="JRLZ01000009">
    <property type="protein sequence ID" value="KGO95585.1"/>
    <property type="molecule type" value="Genomic_DNA"/>
</dbReference>
<dbReference type="PATRIC" id="fig|1107311.5.peg.551"/>
<accession>A0A0A2N578</accession>
<comment type="caution">
    <text evidence="1">The sequence shown here is derived from an EMBL/GenBank/DDBJ whole genome shotgun (WGS) entry which is preliminary data.</text>
</comment>
<organism evidence="1 2">
    <name type="scientific">Flavobacterium enshiense DK69</name>
    <dbReference type="NCBI Taxonomy" id="1107311"/>
    <lineage>
        <taxon>Bacteria</taxon>
        <taxon>Pseudomonadati</taxon>
        <taxon>Bacteroidota</taxon>
        <taxon>Flavobacteriia</taxon>
        <taxon>Flavobacteriales</taxon>
        <taxon>Flavobacteriaceae</taxon>
        <taxon>Flavobacterium</taxon>
    </lineage>
</organism>
<sequence length="81" mass="9497">MFLQVKWINDSVNLLSNISRVCKELVFNLLECKVSGKINWSILVLKKNTAIFLLQTVQKFSKMNCVECYFLVTLYFKVLLM</sequence>
<dbReference type="AlphaFoldDB" id="A0A0A2N578"/>
<reference evidence="2" key="1">
    <citation type="submission" date="2013-09" db="EMBL/GenBank/DDBJ databases">
        <authorList>
            <person name="Zeng Z."/>
            <person name="Chen C."/>
        </authorList>
    </citation>
    <scope>NUCLEOTIDE SEQUENCE [LARGE SCALE GENOMIC DNA]</scope>
    <source>
        <strain evidence="2">DK69</strain>
    </source>
</reference>
<keyword evidence="2" id="KW-1185">Reference proteome</keyword>
<protein>
    <submittedName>
        <fullName evidence="1">Uncharacterized protein</fullName>
    </submittedName>
</protein>
<name>A0A0A2N578_9FLAO</name>
<dbReference type="Proteomes" id="UP000030149">
    <property type="component" value="Unassembled WGS sequence"/>
</dbReference>
<gene>
    <name evidence="1" type="ORF">Q767_10160</name>
</gene>
<evidence type="ECO:0000313" key="2">
    <source>
        <dbReference type="Proteomes" id="UP000030149"/>
    </source>
</evidence>
<evidence type="ECO:0000313" key="1">
    <source>
        <dbReference type="EMBL" id="KGO95585.1"/>
    </source>
</evidence>
<proteinExistence type="predicted"/>
<reference evidence="1 2" key="2">
    <citation type="journal article" date="2015" name="Stand. Genomic Sci.">
        <title>High quality draft genomic sequence of Flavobacterium enshiense DK69(T) and comparison among Flavobacterium genomes.</title>
        <authorList>
            <person name="Zeng Z."/>
            <person name="Chen C."/>
            <person name="Du H."/>
            <person name="Wang G."/>
            <person name="Li M."/>
        </authorList>
    </citation>
    <scope>NUCLEOTIDE SEQUENCE [LARGE SCALE GENOMIC DNA]</scope>
    <source>
        <strain evidence="1 2">DK69</strain>
    </source>
</reference>